<keyword evidence="8" id="KW-1003">Cell membrane</keyword>
<evidence type="ECO:0000256" key="6">
    <source>
        <dbReference type="ARBA" id="ARBA00022989"/>
    </source>
</evidence>
<feature type="transmembrane region" description="Helical" evidence="8">
    <location>
        <begin position="73"/>
        <end position="93"/>
    </location>
</feature>
<evidence type="ECO:0000256" key="3">
    <source>
        <dbReference type="ARBA" id="ARBA00022692"/>
    </source>
</evidence>
<dbReference type="EMBL" id="DRBW01000177">
    <property type="protein sequence ID" value="HDM90473.1"/>
    <property type="molecule type" value="Genomic_DNA"/>
</dbReference>
<comment type="caution">
    <text evidence="9">The sequence shown here is derived from an EMBL/GenBank/DDBJ whole genome shotgun (WGS) entry which is preliminary data.</text>
</comment>
<dbReference type="PIRSF" id="PIRSF006102">
    <property type="entry name" value="NQR_DE"/>
    <property type="match status" value="1"/>
</dbReference>
<keyword evidence="3 8" id="KW-0812">Transmembrane</keyword>
<comment type="subunit">
    <text evidence="8">The complex is composed of six subunits: RnfA, RnfB, RnfC, RnfD, RnfE and RnfG.</text>
</comment>
<feature type="transmembrane region" description="Helical" evidence="8">
    <location>
        <begin position="99"/>
        <end position="115"/>
    </location>
</feature>
<dbReference type="EC" id="7.-.-.-" evidence="8"/>
<comment type="subcellular location">
    <subcellularLocation>
        <location evidence="8">Cell membrane</location>
        <topology evidence="8">Multi-pass membrane protein</topology>
    </subcellularLocation>
    <subcellularLocation>
        <location evidence="1">Endomembrane system</location>
        <topology evidence="1">Multi-pass membrane protein</topology>
    </subcellularLocation>
</comment>
<evidence type="ECO:0000256" key="4">
    <source>
        <dbReference type="ARBA" id="ARBA00022967"/>
    </source>
</evidence>
<evidence type="ECO:0000256" key="1">
    <source>
        <dbReference type="ARBA" id="ARBA00004127"/>
    </source>
</evidence>
<dbReference type="PANTHER" id="PTHR30586:SF0">
    <property type="entry name" value="ION-TRANSLOCATING OXIDOREDUCTASE COMPLEX SUBUNIT E"/>
    <property type="match status" value="1"/>
</dbReference>
<comment type="function">
    <text evidence="8">Part of a membrane-bound complex that couples electron transfer with translocation of ions across the membrane.</text>
</comment>
<name>A0A7C1BJE5_UNCW3</name>
<protein>
    <recommendedName>
        <fullName evidence="8">Ion-translocating oxidoreductase complex subunit E</fullName>
        <ecNumber evidence="8">7.-.-.-</ecNumber>
    </recommendedName>
    <alternativeName>
        <fullName evidence="8">Rnf electron transport complex subunit E</fullName>
    </alternativeName>
</protein>
<keyword evidence="7 8" id="KW-0472">Membrane</keyword>
<keyword evidence="4 8" id="KW-1278">Translocase</keyword>
<evidence type="ECO:0000313" key="9">
    <source>
        <dbReference type="EMBL" id="HDM90473.1"/>
    </source>
</evidence>
<feature type="transmembrane region" description="Helical" evidence="8">
    <location>
        <begin position="168"/>
        <end position="191"/>
    </location>
</feature>
<dbReference type="GO" id="GO:0005886">
    <property type="term" value="C:plasma membrane"/>
    <property type="evidence" value="ECO:0007669"/>
    <property type="project" value="UniProtKB-SubCell"/>
</dbReference>
<evidence type="ECO:0000256" key="7">
    <source>
        <dbReference type="ARBA" id="ARBA00023136"/>
    </source>
</evidence>
<gene>
    <name evidence="8" type="primary">rnfE</name>
    <name evidence="9" type="ORF">ENG67_04610</name>
</gene>
<reference evidence="9" key="1">
    <citation type="journal article" date="2020" name="mSystems">
        <title>Genome- and Community-Level Interaction Insights into Carbon Utilization and Element Cycling Functions of Hydrothermarchaeota in Hydrothermal Sediment.</title>
        <authorList>
            <person name="Zhou Z."/>
            <person name="Liu Y."/>
            <person name="Xu W."/>
            <person name="Pan J."/>
            <person name="Luo Z.H."/>
            <person name="Li M."/>
        </authorList>
    </citation>
    <scope>NUCLEOTIDE SEQUENCE [LARGE SCALE GENOMIC DNA]</scope>
    <source>
        <strain evidence="9">HyVt-237</strain>
    </source>
</reference>
<keyword evidence="2 8" id="KW-0813">Transport</keyword>
<feature type="transmembrane region" description="Helical" evidence="8">
    <location>
        <begin position="127"/>
        <end position="148"/>
    </location>
</feature>
<evidence type="ECO:0000256" key="8">
    <source>
        <dbReference type="HAMAP-Rule" id="MF_00478"/>
    </source>
</evidence>
<dbReference type="NCBIfam" id="NF009070">
    <property type="entry name" value="PRK12405.1"/>
    <property type="match status" value="1"/>
</dbReference>
<keyword evidence="6 8" id="KW-1133">Transmembrane helix</keyword>
<dbReference type="Pfam" id="PF02508">
    <property type="entry name" value="Rnf-Nqr"/>
    <property type="match status" value="1"/>
</dbReference>
<proteinExistence type="inferred from homology"/>
<dbReference type="PANTHER" id="PTHR30586">
    <property type="entry name" value="ELECTRON TRANSPORT COMPLEX PROTEIN RNFE"/>
    <property type="match status" value="1"/>
</dbReference>
<dbReference type="InterPro" id="IPR010968">
    <property type="entry name" value="RnfE"/>
</dbReference>
<keyword evidence="5 8" id="KW-0249">Electron transport</keyword>
<dbReference type="HAMAP" id="MF_00478">
    <property type="entry name" value="RsxE_RnfE"/>
    <property type="match status" value="1"/>
</dbReference>
<dbReference type="NCBIfam" id="TIGR01948">
    <property type="entry name" value="rnfE"/>
    <property type="match status" value="1"/>
</dbReference>
<feature type="transmembrane region" description="Helical" evidence="8">
    <location>
        <begin position="44"/>
        <end position="61"/>
    </location>
</feature>
<comment type="similarity">
    <text evidence="8">Belongs to the NqrDE/RnfAE family.</text>
</comment>
<dbReference type="Proteomes" id="UP000885931">
    <property type="component" value="Unassembled WGS sequence"/>
</dbReference>
<dbReference type="InterPro" id="IPR003667">
    <property type="entry name" value="NqrDE/RnfAE"/>
</dbReference>
<organism evidence="9">
    <name type="scientific">candidate division WOR-3 bacterium</name>
    <dbReference type="NCBI Taxonomy" id="2052148"/>
    <lineage>
        <taxon>Bacteria</taxon>
        <taxon>Bacteria division WOR-3</taxon>
    </lineage>
</organism>
<dbReference type="AlphaFoldDB" id="A0A7C1BJE5"/>
<dbReference type="GO" id="GO:0022900">
    <property type="term" value="P:electron transport chain"/>
    <property type="evidence" value="ECO:0007669"/>
    <property type="project" value="UniProtKB-UniRule"/>
</dbReference>
<dbReference type="GO" id="GO:0012505">
    <property type="term" value="C:endomembrane system"/>
    <property type="evidence" value="ECO:0007669"/>
    <property type="project" value="UniProtKB-SubCell"/>
</dbReference>
<evidence type="ECO:0000256" key="2">
    <source>
        <dbReference type="ARBA" id="ARBA00022448"/>
    </source>
</evidence>
<accession>A0A7C1BJE5</accession>
<sequence length="199" mass="21557">MKKGSASYEFVKGLWKENPVLVMLLGMCPTLAVSNSAINGVAMGLAVIFVLVMSSLIVSAIRKLIPSEVRIPSFIVVIATFVTMTDLFFKAKYPDISKALGPFIPLIIVNCIILARQEAFASKNSVGLSLVDALGMGLGFTWVLFLLGSIREILGFGTWFGHRVLGSWFHPLIVMILPPGAFITLGVLVGLKNMIKKES</sequence>
<evidence type="ECO:0000256" key="5">
    <source>
        <dbReference type="ARBA" id="ARBA00022982"/>
    </source>
</evidence>